<dbReference type="EMBL" id="JACAZH010000004">
    <property type="protein sequence ID" value="KAF7370196.1"/>
    <property type="molecule type" value="Genomic_DNA"/>
</dbReference>
<feature type="region of interest" description="Disordered" evidence="1">
    <location>
        <begin position="289"/>
        <end position="313"/>
    </location>
</feature>
<proteinExistence type="predicted"/>
<evidence type="ECO:0000256" key="1">
    <source>
        <dbReference type="SAM" id="MobiDB-lite"/>
    </source>
</evidence>
<feature type="compositionally biased region" description="Low complexity" evidence="1">
    <location>
        <begin position="103"/>
        <end position="117"/>
    </location>
</feature>
<feature type="signal peptide" evidence="3">
    <location>
        <begin position="1"/>
        <end position="28"/>
    </location>
</feature>
<name>A0A8H7DG58_9AGAR</name>
<dbReference type="OrthoDB" id="3040969at2759"/>
<keyword evidence="2" id="KW-1133">Transmembrane helix</keyword>
<keyword evidence="3" id="KW-0732">Signal</keyword>
<dbReference type="Proteomes" id="UP000623467">
    <property type="component" value="Unassembled WGS sequence"/>
</dbReference>
<gene>
    <name evidence="4" type="ORF">MSAN_00650300</name>
</gene>
<feature type="compositionally biased region" description="Low complexity" evidence="1">
    <location>
        <begin position="31"/>
        <end position="95"/>
    </location>
</feature>
<keyword evidence="5" id="KW-1185">Reference proteome</keyword>
<keyword evidence="2" id="KW-0812">Transmembrane</keyword>
<feature type="compositionally biased region" description="Polar residues" evidence="1">
    <location>
        <begin position="232"/>
        <end position="244"/>
    </location>
</feature>
<accession>A0A8H7DG58</accession>
<feature type="region of interest" description="Disordered" evidence="1">
    <location>
        <begin position="30"/>
        <end position="145"/>
    </location>
</feature>
<feature type="transmembrane region" description="Helical" evidence="2">
    <location>
        <begin position="163"/>
        <end position="184"/>
    </location>
</feature>
<keyword evidence="2" id="KW-0472">Membrane</keyword>
<evidence type="ECO:0000256" key="3">
    <source>
        <dbReference type="SAM" id="SignalP"/>
    </source>
</evidence>
<dbReference type="AlphaFoldDB" id="A0A8H7DG58"/>
<feature type="compositionally biased region" description="Low complexity" evidence="1">
    <location>
        <begin position="133"/>
        <end position="145"/>
    </location>
</feature>
<evidence type="ECO:0000313" key="4">
    <source>
        <dbReference type="EMBL" id="KAF7370196.1"/>
    </source>
</evidence>
<evidence type="ECO:0000256" key="2">
    <source>
        <dbReference type="SAM" id="Phobius"/>
    </source>
</evidence>
<organism evidence="4 5">
    <name type="scientific">Mycena sanguinolenta</name>
    <dbReference type="NCBI Taxonomy" id="230812"/>
    <lineage>
        <taxon>Eukaryota</taxon>
        <taxon>Fungi</taxon>
        <taxon>Dikarya</taxon>
        <taxon>Basidiomycota</taxon>
        <taxon>Agaricomycotina</taxon>
        <taxon>Agaricomycetes</taxon>
        <taxon>Agaricomycetidae</taxon>
        <taxon>Agaricales</taxon>
        <taxon>Marasmiineae</taxon>
        <taxon>Mycenaceae</taxon>
        <taxon>Mycena</taxon>
    </lineage>
</organism>
<protein>
    <submittedName>
        <fullName evidence="4">Uncharacterized protein</fullName>
    </submittedName>
</protein>
<comment type="caution">
    <text evidence="4">The sequence shown here is derived from an EMBL/GenBank/DDBJ whole genome shotgun (WGS) entry which is preliminary data.</text>
</comment>
<feature type="chain" id="PRO_5034447652" evidence="3">
    <location>
        <begin position="29"/>
        <end position="313"/>
    </location>
</feature>
<sequence>MNMGHGPGLLALVLKLYLVLLVAQGTLAQVPRTSRLSSSAPSPSSGASQSSASSSSSSQVVSNSSSVASTTLSSSSSPSHTRHSSLSTTSSVFTRTDSDTTDDNTAPSSPDFTSSDDPNPPVPTSSIPLPSNSITSSDGATSTTSSPTAIAVLSSHSNSHISIIAGVVAPVCFIILAAIAFVLYKRRQRARDRREWERTHEAIADAVRQVGSPVPRSVAPYAGSGTWSHLTSAKGSGDTMTNPYTDEPVAHQSADQSAALPFRPVRSPTLRSTHSPAFSQTYPAFNVQDDAQSRQSTTDSSVHFQNHPDGHAI</sequence>
<reference evidence="4" key="1">
    <citation type="submission" date="2020-05" db="EMBL/GenBank/DDBJ databases">
        <title>Mycena genomes resolve the evolution of fungal bioluminescence.</title>
        <authorList>
            <person name="Tsai I.J."/>
        </authorList>
    </citation>
    <scope>NUCLEOTIDE SEQUENCE</scope>
    <source>
        <strain evidence="4">160909Yilan</strain>
    </source>
</reference>
<feature type="region of interest" description="Disordered" evidence="1">
    <location>
        <begin position="232"/>
        <end position="256"/>
    </location>
</feature>
<evidence type="ECO:0000313" key="5">
    <source>
        <dbReference type="Proteomes" id="UP000623467"/>
    </source>
</evidence>
<feature type="compositionally biased region" description="Polar residues" evidence="1">
    <location>
        <begin position="289"/>
        <end position="304"/>
    </location>
</feature>